<accession>A0ABP8AXF8</accession>
<dbReference type="RefSeq" id="WP_344918967.1">
    <property type="nucleotide sequence ID" value="NZ_BAABAQ010000005.1"/>
</dbReference>
<reference evidence="2" key="1">
    <citation type="journal article" date="2019" name="Int. J. Syst. Evol. Microbiol.">
        <title>The Global Catalogue of Microorganisms (GCM) 10K type strain sequencing project: providing services to taxonomists for standard genome sequencing and annotation.</title>
        <authorList>
            <consortium name="The Broad Institute Genomics Platform"/>
            <consortium name="The Broad Institute Genome Sequencing Center for Infectious Disease"/>
            <person name="Wu L."/>
            <person name="Ma J."/>
        </authorList>
    </citation>
    <scope>NUCLEOTIDE SEQUENCE [LARGE SCALE GENOMIC DNA]</scope>
    <source>
        <strain evidence="2">JCM 17388</strain>
    </source>
</reference>
<protein>
    <submittedName>
        <fullName evidence="1">Uncharacterized protein</fullName>
    </submittedName>
</protein>
<dbReference type="Proteomes" id="UP001501251">
    <property type="component" value="Unassembled WGS sequence"/>
</dbReference>
<evidence type="ECO:0000313" key="1">
    <source>
        <dbReference type="EMBL" id="GAA4192906.1"/>
    </source>
</evidence>
<evidence type="ECO:0000313" key="2">
    <source>
        <dbReference type="Proteomes" id="UP001501251"/>
    </source>
</evidence>
<keyword evidence="2" id="KW-1185">Reference proteome</keyword>
<sequence length="82" mass="8866">MDLGTLMPLREEQGGSGAATGVEVSASFLGRRTFNRYDAEDAGDIAAGIRRRFVPLRVQRVRVFGAQPFLVQFAAPTERGGP</sequence>
<gene>
    <name evidence="1" type="ORF">GCM10022252_35080</name>
</gene>
<comment type="caution">
    <text evidence="1">The sequence shown here is derived from an EMBL/GenBank/DDBJ whole genome shotgun (WGS) entry which is preliminary data.</text>
</comment>
<organism evidence="1 2">
    <name type="scientific">Streptosporangium oxazolinicum</name>
    <dbReference type="NCBI Taxonomy" id="909287"/>
    <lineage>
        <taxon>Bacteria</taxon>
        <taxon>Bacillati</taxon>
        <taxon>Actinomycetota</taxon>
        <taxon>Actinomycetes</taxon>
        <taxon>Streptosporangiales</taxon>
        <taxon>Streptosporangiaceae</taxon>
        <taxon>Streptosporangium</taxon>
    </lineage>
</organism>
<proteinExistence type="predicted"/>
<dbReference type="EMBL" id="BAABAQ010000005">
    <property type="protein sequence ID" value="GAA4192906.1"/>
    <property type="molecule type" value="Genomic_DNA"/>
</dbReference>
<name>A0ABP8AXF8_9ACTN</name>